<gene>
    <name evidence="2" type="ORF">QP520_00715</name>
</gene>
<dbReference type="AlphaFoldDB" id="A0AAJ1Q8B9"/>
<comment type="caution">
    <text evidence="2">The sequence shown here is derived from an EMBL/GenBank/DDBJ whole genome shotgun (WGS) entry which is preliminary data.</text>
</comment>
<dbReference type="RefSeq" id="WP_285416359.1">
    <property type="nucleotide sequence ID" value="NZ_JASORJ010000001.1"/>
</dbReference>
<reference evidence="2" key="1">
    <citation type="submission" date="2023-05" db="EMBL/GenBank/DDBJ databases">
        <title>Cataloging the Phylogenetic Diversity of Human Bladder Bacteria.</title>
        <authorList>
            <person name="Du J."/>
        </authorList>
    </citation>
    <scope>NUCLEOTIDE SEQUENCE</scope>
    <source>
        <strain evidence="2">UMB10101</strain>
    </source>
</reference>
<feature type="coiled-coil region" evidence="1">
    <location>
        <begin position="272"/>
        <end position="331"/>
    </location>
</feature>
<keyword evidence="1" id="KW-0175">Coiled coil</keyword>
<evidence type="ECO:0000256" key="1">
    <source>
        <dbReference type="SAM" id="Coils"/>
    </source>
</evidence>
<sequence>MVIYTTKFPINDSLTKSEFVKTVIKWNQGSKYDKIEDLAWDETDFNGLWKQENIVLSINEIQEKEIIASRLQKEDEHGVWCTDFVLDNVNKMLSVSVALETTEFTTNFFPTYYPPFFVKMILFEGFSGNDNGIMVLNREHSISECISVFKGIVEKTIISKLPVVYVARTGMGENPLDVNKLAFRLQGAAHVICEPDDGIELTGFSDDLVSNEDRAGKIFIYYPSHNKKSRILNLTGSCQDADYLEDRIVNDVYNYMNSRMRKAIDTWDGVQIEKLHIENKKLLSNQSAIEEENNNLYDVFGEQLEKMEESNIKLSNEVQRLTAELQGLRMRYSDKDKSPVLYLGDEREFYTDEIKEIVLDIMSEYQKNCKEDSRRWHIISDLLENNEFKGLPEKRKEQLKNALKGYKNLNGSLKGLLETLGFEISDDGKHYKWTYYGDHRYVATAAKTCSDRRAGMNLSSIIEKLMF</sequence>
<dbReference type="Proteomes" id="UP001236274">
    <property type="component" value="Unassembled WGS sequence"/>
</dbReference>
<organism evidence="2 3">
    <name type="scientific">Veillonella atypica</name>
    <dbReference type="NCBI Taxonomy" id="39777"/>
    <lineage>
        <taxon>Bacteria</taxon>
        <taxon>Bacillati</taxon>
        <taxon>Bacillota</taxon>
        <taxon>Negativicutes</taxon>
        <taxon>Veillonellales</taxon>
        <taxon>Veillonellaceae</taxon>
        <taxon>Veillonella</taxon>
    </lineage>
</organism>
<proteinExistence type="predicted"/>
<name>A0AAJ1Q8B9_9FIRM</name>
<dbReference type="EMBL" id="JASORJ010000001">
    <property type="protein sequence ID" value="MDK7356155.1"/>
    <property type="molecule type" value="Genomic_DNA"/>
</dbReference>
<protein>
    <submittedName>
        <fullName evidence="2">Uncharacterized protein</fullName>
    </submittedName>
</protein>
<accession>A0AAJ1Q8B9</accession>
<evidence type="ECO:0000313" key="2">
    <source>
        <dbReference type="EMBL" id="MDK7356155.1"/>
    </source>
</evidence>
<evidence type="ECO:0000313" key="3">
    <source>
        <dbReference type="Proteomes" id="UP001236274"/>
    </source>
</evidence>